<proteinExistence type="predicted"/>
<feature type="domain" description="PTS EIIB type-4" evidence="1">
    <location>
        <begin position="1"/>
        <end position="162"/>
    </location>
</feature>
<name>A0ABS6TDF4_9ENTE</name>
<keyword evidence="2" id="KW-0813">Transport</keyword>
<gene>
    <name evidence="2" type="ORF">KUA55_09660</name>
</gene>
<dbReference type="RefSeq" id="WP_218325986.1">
    <property type="nucleotide sequence ID" value="NZ_JAHUZB010000003.1"/>
</dbReference>
<sequence length="162" mass="17899">MAIINVRVDGRLIHGQVAMLWTPSLQITRVMVIGDKIAADEFGKDALKLAKPAGAKLSILPPNRAIENILAGKYDSQRVLIVTREPEALVQMKEAGVPIDEINVGNVSNGDDKISIYKSVYLNEEEIACFKRLNELGVKLIHQMTPDSDQEDFMAALNEKTK</sequence>
<reference evidence="2 3" key="1">
    <citation type="submission" date="2021-06" db="EMBL/GenBank/DDBJ databases">
        <title>Enterococcus alishanensis sp. nov., a novel lactic acid bacterium isolated from fresh coffee beans.</title>
        <authorList>
            <person name="Chen Y.-S."/>
        </authorList>
    </citation>
    <scope>NUCLEOTIDE SEQUENCE [LARGE SCALE GENOMIC DNA]</scope>
    <source>
        <strain evidence="2 3">ALS3</strain>
    </source>
</reference>
<dbReference type="Proteomes" id="UP000774130">
    <property type="component" value="Unassembled WGS sequence"/>
</dbReference>
<evidence type="ECO:0000313" key="3">
    <source>
        <dbReference type="Proteomes" id="UP000774130"/>
    </source>
</evidence>
<evidence type="ECO:0000313" key="2">
    <source>
        <dbReference type="EMBL" id="MBV7390948.1"/>
    </source>
</evidence>
<dbReference type="InterPro" id="IPR004720">
    <property type="entry name" value="PTS_IIB_sorbose-sp"/>
</dbReference>
<protein>
    <submittedName>
        <fullName evidence="2">PTS sugar transporter subunit IIB</fullName>
    </submittedName>
</protein>
<dbReference type="PROSITE" id="PS51101">
    <property type="entry name" value="PTS_EIIB_TYPE_4"/>
    <property type="match status" value="1"/>
</dbReference>
<organism evidence="2 3">
    <name type="scientific">Enterococcus alishanensis</name>
    <dbReference type="NCBI Taxonomy" id="1303817"/>
    <lineage>
        <taxon>Bacteria</taxon>
        <taxon>Bacillati</taxon>
        <taxon>Bacillota</taxon>
        <taxon>Bacilli</taxon>
        <taxon>Lactobacillales</taxon>
        <taxon>Enterococcaceae</taxon>
        <taxon>Enterococcus</taxon>
    </lineage>
</organism>
<comment type="caution">
    <text evidence="2">The sequence shown here is derived from an EMBL/GenBank/DDBJ whole genome shotgun (WGS) entry which is preliminary data.</text>
</comment>
<dbReference type="Pfam" id="PF03830">
    <property type="entry name" value="PTSIIB_sorb"/>
    <property type="match status" value="1"/>
</dbReference>
<evidence type="ECO:0000259" key="1">
    <source>
        <dbReference type="PROSITE" id="PS51101"/>
    </source>
</evidence>
<keyword evidence="3" id="KW-1185">Reference proteome</keyword>
<dbReference type="EMBL" id="JAHUZB010000003">
    <property type="protein sequence ID" value="MBV7390948.1"/>
    <property type="molecule type" value="Genomic_DNA"/>
</dbReference>
<keyword evidence="2" id="KW-0762">Sugar transport</keyword>
<accession>A0ABS6TDF4</accession>